<keyword evidence="5 6" id="KW-0472">Membrane</keyword>
<evidence type="ECO:0000259" key="7">
    <source>
        <dbReference type="Pfam" id="PF01490"/>
    </source>
</evidence>
<dbReference type="STRING" id="91626.A0A0C9MU02"/>
<evidence type="ECO:0000256" key="3">
    <source>
        <dbReference type="ARBA" id="ARBA00022692"/>
    </source>
</evidence>
<keyword evidence="3 6" id="KW-0812">Transmembrane</keyword>
<dbReference type="Proteomes" id="UP000053815">
    <property type="component" value="Unassembled WGS sequence"/>
</dbReference>
<evidence type="ECO:0000313" key="8">
    <source>
        <dbReference type="EMBL" id="GAN05588.1"/>
    </source>
</evidence>
<comment type="similarity">
    <text evidence="2">Belongs to the amino acid/polyamine transporter 2 family.</text>
</comment>
<feature type="domain" description="Amino acid transporter transmembrane" evidence="7">
    <location>
        <begin position="71"/>
        <end position="442"/>
    </location>
</feature>
<proteinExistence type="inferred from homology"/>
<feature type="transmembrane region" description="Helical" evidence="6">
    <location>
        <begin position="103"/>
        <end position="126"/>
    </location>
</feature>
<feature type="transmembrane region" description="Helical" evidence="6">
    <location>
        <begin position="206"/>
        <end position="224"/>
    </location>
</feature>
<dbReference type="GO" id="GO:0015179">
    <property type="term" value="F:L-amino acid transmembrane transporter activity"/>
    <property type="evidence" value="ECO:0007669"/>
    <property type="project" value="TreeGrafter"/>
</dbReference>
<sequence length="534" mass="59250">MRSTSAPPKYNHGDNNMTIQNVDIIELVPIDQGVKLPVDTIIDKNVDIEPVQAALKDVEQEEQEEDSKRNVSNTNTLSSIICVVAGTGILAIAHALSQSGWIGLLYLIASACMSHFTGIILIKCLYAEKCHGGGRLKDYADIGFAAFGKSGQVIGYVFSQAFLFLTPTIYMILARRTACIWLIAIIIGVPFILVRNMKDVSFLSTFASLCTVCLLLVVCVVSMSSDYTEKIHAVHHDIAIPKNIPIAFSTFSFSYCGHVIYPHLEASMITPKRWSKVLLVSTCVISIMYFTMGLVCYLVFGDHVQSPVYKSLPVGSSQNIAMFVITIHVILVIPFYLYVFTTRIESWLKIEKQQENATSKIMRTSLRIGQVVVCGIFAMFIPYFSDFMALVGTILSDTLSFVLPSIFWLKLNWYRSHKTDYEAIVCFIVAMVGVFCATFGTIDAAKQLYHDYVSIQQDAALIQKVLQQIRPELMKAASATAPKAAVSASSRWGHIENKKIAMNQNPAVVFDSLLQKSASIASKERHTHFEDAIL</sequence>
<gene>
    <name evidence="8" type="ORF">MAM1_0096c05059</name>
</gene>
<dbReference type="EMBL" id="DF836385">
    <property type="protein sequence ID" value="GAN05588.1"/>
    <property type="molecule type" value="Genomic_DNA"/>
</dbReference>
<feature type="transmembrane region" description="Helical" evidence="6">
    <location>
        <begin position="276"/>
        <end position="300"/>
    </location>
</feature>
<evidence type="ECO:0000256" key="4">
    <source>
        <dbReference type="ARBA" id="ARBA00022989"/>
    </source>
</evidence>
<dbReference type="InterPro" id="IPR013057">
    <property type="entry name" value="AA_transpt_TM"/>
</dbReference>
<feature type="transmembrane region" description="Helical" evidence="6">
    <location>
        <begin position="178"/>
        <end position="194"/>
    </location>
</feature>
<evidence type="ECO:0000313" key="9">
    <source>
        <dbReference type="Proteomes" id="UP000053815"/>
    </source>
</evidence>
<dbReference type="AlphaFoldDB" id="A0A0C9MU02"/>
<protein>
    <submittedName>
        <fullName evidence="8">Vacuolar amino acid transporter 1-like</fullName>
    </submittedName>
</protein>
<dbReference type="PANTHER" id="PTHR22950:SF349">
    <property type="entry name" value="AMINO ACID TRANSPORTER TRANSMEMBRANE DOMAIN-CONTAINING PROTEIN"/>
    <property type="match status" value="1"/>
</dbReference>
<organism evidence="8">
    <name type="scientific">Mucor ambiguus</name>
    <dbReference type="NCBI Taxonomy" id="91626"/>
    <lineage>
        <taxon>Eukaryota</taxon>
        <taxon>Fungi</taxon>
        <taxon>Fungi incertae sedis</taxon>
        <taxon>Mucoromycota</taxon>
        <taxon>Mucoromycotina</taxon>
        <taxon>Mucoromycetes</taxon>
        <taxon>Mucorales</taxon>
        <taxon>Mucorineae</taxon>
        <taxon>Mucoraceae</taxon>
        <taxon>Mucor</taxon>
    </lineage>
</organism>
<feature type="transmembrane region" description="Helical" evidence="6">
    <location>
        <begin position="387"/>
        <end position="409"/>
    </location>
</feature>
<evidence type="ECO:0000256" key="2">
    <source>
        <dbReference type="ARBA" id="ARBA00008066"/>
    </source>
</evidence>
<dbReference type="PANTHER" id="PTHR22950">
    <property type="entry name" value="AMINO ACID TRANSPORTER"/>
    <property type="match status" value="1"/>
</dbReference>
<dbReference type="Pfam" id="PF01490">
    <property type="entry name" value="Aa_trans"/>
    <property type="match status" value="1"/>
</dbReference>
<feature type="transmembrane region" description="Helical" evidence="6">
    <location>
        <begin position="421"/>
        <end position="442"/>
    </location>
</feature>
<feature type="transmembrane region" description="Helical" evidence="6">
    <location>
        <begin position="244"/>
        <end position="264"/>
    </location>
</feature>
<comment type="subcellular location">
    <subcellularLocation>
        <location evidence="1">Membrane</location>
        <topology evidence="1">Multi-pass membrane protein</topology>
    </subcellularLocation>
</comment>
<keyword evidence="9" id="KW-1185">Reference proteome</keyword>
<evidence type="ECO:0000256" key="5">
    <source>
        <dbReference type="ARBA" id="ARBA00023136"/>
    </source>
</evidence>
<feature type="transmembrane region" description="Helical" evidence="6">
    <location>
        <begin position="320"/>
        <end position="340"/>
    </location>
</feature>
<evidence type="ECO:0000256" key="1">
    <source>
        <dbReference type="ARBA" id="ARBA00004141"/>
    </source>
</evidence>
<keyword evidence="4 6" id="KW-1133">Transmembrane helix</keyword>
<evidence type="ECO:0000256" key="6">
    <source>
        <dbReference type="SAM" id="Phobius"/>
    </source>
</evidence>
<feature type="transmembrane region" description="Helical" evidence="6">
    <location>
        <begin position="77"/>
        <end position="97"/>
    </location>
</feature>
<reference evidence="8" key="1">
    <citation type="submission" date="2014-09" db="EMBL/GenBank/DDBJ databases">
        <title>Draft genome sequence of an oleaginous Mucoromycotina fungus Mucor ambiguus NBRC6742.</title>
        <authorList>
            <person name="Takeda I."/>
            <person name="Yamane N."/>
            <person name="Morita T."/>
            <person name="Tamano K."/>
            <person name="Machida M."/>
            <person name="Baker S."/>
            <person name="Koike H."/>
        </authorList>
    </citation>
    <scope>NUCLEOTIDE SEQUENCE</scope>
    <source>
        <strain evidence="8">NBRC 6742</strain>
    </source>
</reference>
<accession>A0A0C9MU02</accession>
<name>A0A0C9MU02_9FUNG</name>
<dbReference type="OrthoDB" id="40134at2759"/>
<feature type="transmembrane region" description="Helical" evidence="6">
    <location>
        <begin position="361"/>
        <end position="381"/>
    </location>
</feature>
<dbReference type="GO" id="GO:0005774">
    <property type="term" value="C:vacuolar membrane"/>
    <property type="evidence" value="ECO:0007669"/>
    <property type="project" value="TreeGrafter"/>
</dbReference>